<sequence>MIKTNNLQRVRIMDVFLVISNIKDYAEKEDLETLKLKDFFEQKFIPAFEKFDLSLTPSKQKELTKKIHSLDSNRATNIKGLYAHLRSLVNFPDKNIAEASIRLKNTIDSFGKSIHNLPLAEETAVVINLLQELDQPNAKTDINLVGVKKWIDEIRKANNELHTLFKERINKEATVEVGKSKASREVMQKVLADFCNRINALALLEGEEPYRTLIDNINREIERAKQVKKQRTSAAKASTLIDTSYQSDAK</sequence>
<evidence type="ECO:0000313" key="2">
    <source>
        <dbReference type="EMBL" id="GJM50985.1"/>
    </source>
</evidence>
<proteinExistence type="predicted"/>
<accession>A0AAV5AXA8</accession>
<dbReference type="EMBL" id="BQKB01000009">
    <property type="protein sequence ID" value="GJM52170.1"/>
    <property type="molecule type" value="Genomic_DNA"/>
</dbReference>
<protein>
    <recommendedName>
        <fullName evidence="6">Hemagglutinin</fullName>
    </recommendedName>
</protein>
<dbReference type="RefSeq" id="WP_264846418.1">
    <property type="nucleotide sequence ID" value="NZ_BPMA01000021.1"/>
</dbReference>
<feature type="compositionally biased region" description="Polar residues" evidence="1">
    <location>
        <begin position="232"/>
        <end position="250"/>
    </location>
</feature>
<comment type="caution">
    <text evidence="2">The sequence shown here is derived from an EMBL/GenBank/DDBJ whole genome shotgun (WGS) entry which is preliminary data.</text>
</comment>
<evidence type="ECO:0000313" key="4">
    <source>
        <dbReference type="Proteomes" id="UP001207736"/>
    </source>
</evidence>
<dbReference type="Pfam" id="PF19775">
    <property type="entry name" value="DUF6261"/>
    <property type="match status" value="1"/>
</dbReference>
<gene>
    <name evidence="2" type="ORF">RCZ15_19580</name>
    <name evidence="3" type="ORF">RCZ16_04880</name>
</gene>
<organism evidence="2 4">
    <name type="scientific">Capnocytophaga catalasegens</name>
    <dbReference type="NCBI Taxonomy" id="1004260"/>
    <lineage>
        <taxon>Bacteria</taxon>
        <taxon>Pseudomonadati</taxon>
        <taxon>Bacteroidota</taxon>
        <taxon>Flavobacteriia</taxon>
        <taxon>Flavobacteriales</taxon>
        <taxon>Flavobacteriaceae</taxon>
        <taxon>Capnocytophaga</taxon>
    </lineage>
</organism>
<dbReference type="AlphaFoldDB" id="A0AAV5AXA8"/>
<dbReference type="Proteomes" id="UP001208692">
    <property type="component" value="Unassembled WGS sequence"/>
</dbReference>
<feature type="region of interest" description="Disordered" evidence="1">
    <location>
        <begin position="230"/>
        <end position="250"/>
    </location>
</feature>
<evidence type="ECO:0000313" key="3">
    <source>
        <dbReference type="EMBL" id="GJM52170.1"/>
    </source>
</evidence>
<reference evidence="2 5" key="1">
    <citation type="submission" date="2021-11" db="EMBL/GenBank/DDBJ databases">
        <title>Draft genome sequence of Capnocytophaga sp. strain KC07075 isolated from cat oral cavity.</title>
        <authorList>
            <person name="Suzuki M."/>
            <person name="Imaoka K."/>
            <person name="Kimura M."/>
            <person name="Morikawa S."/>
            <person name="Maeda K."/>
        </authorList>
    </citation>
    <scope>NUCLEOTIDE SEQUENCE</scope>
    <source>
        <strain evidence="2">KC07075</strain>
        <strain evidence="3 5">KC07079</strain>
    </source>
</reference>
<name>A0AAV5AXA8_9FLAO</name>
<dbReference type="Proteomes" id="UP001207736">
    <property type="component" value="Unassembled WGS sequence"/>
</dbReference>
<evidence type="ECO:0000256" key="1">
    <source>
        <dbReference type="SAM" id="MobiDB-lite"/>
    </source>
</evidence>
<keyword evidence="5" id="KW-1185">Reference proteome</keyword>
<dbReference type="EMBL" id="BQKA01000036">
    <property type="protein sequence ID" value="GJM50985.1"/>
    <property type="molecule type" value="Genomic_DNA"/>
</dbReference>
<evidence type="ECO:0000313" key="5">
    <source>
        <dbReference type="Proteomes" id="UP001208692"/>
    </source>
</evidence>
<evidence type="ECO:0008006" key="6">
    <source>
        <dbReference type="Google" id="ProtNLM"/>
    </source>
</evidence>
<dbReference type="InterPro" id="IPR046228">
    <property type="entry name" value="DUF6261"/>
</dbReference>